<proteinExistence type="predicted"/>
<comment type="caution">
    <text evidence="1">The sequence shown here is derived from an EMBL/GenBank/DDBJ whole genome shotgun (WGS) entry which is preliminary data.</text>
</comment>
<keyword evidence="2" id="KW-1185">Reference proteome</keyword>
<organism evidence="1 2">
    <name type="scientific">Carnegiea gigantea</name>
    <dbReference type="NCBI Taxonomy" id="171969"/>
    <lineage>
        <taxon>Eukaryota</taxon>
        <taxon>Viridiplantae</taxon>
        <taxon>Streptophyta</taxon>
        <taxon>Embryophyta</taxon>
        <taxon>Tracheophyta</taxon>
        <taxon>Spermatophyta</taxon>
        <taxon>Magnoliopsida</taxon>
        <taxon>eudicotyledons</taxon>
        <taxon>Gunneridae</taxon>
        <taxon>Pentapetalae</taxon>
        <taxon>Caryophyllales</taxon>
        <taxon>Cactineae</taxon>
        <taxon>Cactaceae</taxon>
        <taxon>Cactoideae</taxon>
        <taxon>Echinocereeae</taxon>
        <taxon>Carnegiea</taxon>
    </lineage>
</organism>
<protein>
    <submittedName>
        <fullName evidence="1">Uncharacterized protein</fullName>
    </submittedName>
</protein>
<dbReference type="OrthoDB" id="1937804at2759"/>
<dbReference type="EMBL" id="JAKOGI010000759">
    <property type="protein sequence ID" value="KAJ8430766.1"/>
    <property type="molecule type" value="Genomic_DNA"/>
</dbReference>
<sequence length="241" mass="28522">MKELHSKMAENVTMGLLSMFKFLASSLQGLNVIPSSTLTSILVKKVRVKQGTLHYHRNDEKKRVDVSKDYENYFNVTVLEKVNAERCGQETYPVEEEFYPTLYRLLIGKSNWGLNFQFRGRLTFMIGELPLTRNFHHSAREVGISLHDLEQIGDLPNLGATYQEFYLETETWLIIINILLQLLSYYFHKVKHIYYDLWLDHFYREYLIYFAYGEQTNSKKEKFTAKKRSLVHISHQEECQT</sequence>
<evidence type="ECO:0000313" key="2">
    <source>
        <dbReference type="Proteomes" id="UP001153076"/>
    </source>
</evidence>
<name>A0A9Q1JT91_9CARY</name>
<gene>
    <name evidence="1" type="ORF">Cgig2_017079</name>
</gene>
<accession>A0A9Q1JT91</accession>
<evidence type="ECO:0000313" key="1">
    <source>
        <dbReference type="EMBL" id="KAJ8430766.1"/>
    </source>
</evidence>
<dbReference type="AlphaFoldDB" id="A0A9Q1JT91"/>
<dbReference type="Proteomes" id="UP001153076">
    <property type="component" value="Unassembled WGS sequence"/>
</dbReference>
<reference evidence="1" key="1">
    <citation type="submission" date="2022-04" db="EMBL/GenBank/DDBJ databases">
        <title>Carnegiea gigantea Genome sequencing and assembly v2.</title>
        <authorList>
            <person name="Copetti D."/>
            <person name="Sanderson M.J."/>
            <person name="Burquez A."/>
            <person name="Wojciechowski M.F."/>
        </authorList>
    </citation>
    <scope>NUCLEOTIDE SEQUENCE</scope>
    <source>
        <strain evidence="1">SGP5-SGP5p</strain>
        <tissue evidence="1">Aerial part</tissue>
    </source>
</reference>